<accession>A0A0F3P9X9</accession>
<organism evidence="1 2">
    <name type="scientific">Orientia tsutsugamushi str. TA716</name>
    <dbReference type="NCBI Taxonomy" id="1359175"/>
    <lineage>
        <taxon>Bacteria</taxon>
        <taxon>Pseudomonadati</taxon>
        <taxon>Pseudomonadota</taxon>
        <taxon>Alphaproteobacteria</taxon>
        <taxon>Rickettsiales</taxon>
        <taxon>Rickettsiaceae</taxon>
        <taxon>Rickettsieae</taxon>
        <taxon>Orientia</taxon>
    </lineage>
</organism>
<comment type="caution">
    <text evidence="1">The sequence shown here is derived from an EMBL/GenBank/DDBJ whole genome shotgun (WGS) entry which is preliminary data.</text>
</comment>
<sequence length="61" mass="7027">MTFVGFKKGYFEVAFNKKYKELLHAVLFLISNLCYYSKIIAIKSSNPTIVFALNRVKQFSG</sequence>
<dbReference type="AlphaFoldDB" id="A0A0F3P9X9"/>
<protein>
    <submittedName>
        <fullName evidence="1">Uncharacterized protein</fullName>
    </submittedName>
</protein>
<evidence type="ECO:0000313" key="2">
    <source>
        <dbReference type="Proteomes" id="UP000033671"/>
    </source>
</evidence>
<proteinExistence type="predicted"/>
<dbReference type="Proteomes" id="UP000033671">
    <property type="component" value="Unassembled WGS sequence"/>
</dbReference>
<name>A0A0F3P9X9_ORITS</name>
<gene>
    <name evidence="1" type="ORF">OTSTA716_0440</name>
</gene>
<evidence type="ECO:0000313" key="1">
    <source>
        <dbReference type="EMBL" id="KJV77093.1"/>
    </source>
</evidence>
<dbReference type="EMBL" id="LAOA01000009">
    <property type="protein sequence ID" value="KJV77093.1"/>
    <property type="molecule type" value="Genomic_DNA"/>
</dbReference>
<reference evidence="1 2" key="1">
    <citation type="submission" date="2015-01" db="EMBL/GenBank/DDBJ databases">
        <title>Genome Sequencing of Rickettsiales.</title>
        <authorList>
            <person name="Daugherty S.C."/>
            <person name="Su Q."/>
            <person name="Abolude K."/>
            <person name="Beier-Sexton M."/>
            <person name="Carlyon J.A."/>
            <person name="Carter R."/>
            <person name="Day N.P."/>
            <person name="Dumler S.J."/>
            <person name="Dyachenko V."/>
            <person name="Godinez A."/>
            <person name="Kurtti T.J."/>
            <person name="Lichay M."/>
            <person name="Mullins K.E."/>
            <person name="Ott S."/>
            <person name="Pappas-Brown V."/>
            <person name="Paris D.H."/>
            <person name="Patel P."/>
            <person name="Richards A.L."/>
            <person name="Sadzewicz L."/>
            <person name="Sears K."/>
            <person name="Seidman D."/>
            <person name="Sengamalay N."/>
            <person name="Stenos J."/>
            <person name="Tallon L.J."/>
            <person name="Vincent G."/>
            <person name="Fraser C.M."/>
            <person name="Munderloh U."/>
            <person name="Dunning-Hotopp J.C."/>
        </authorList>
    </citation>
    <scope>NUCLEOTIDE SEQUENCE [LARGE SCALE GENOMIC DNA]</scope>
    <source>
        <strain evidence="1 2">TA716</strain>
    </source>
</reference>